<dbReference type="GO" id="GO:0003677">
    <property type="term" value="F:DNA binding"/>
    <property type="evidence" value="ECO:0007669"/>
    <property type="project" value="UniProtKB-KW"/>
</dbReference>
<keyword evidence="2" id="KW-0805">Transcription regulation</keyword>
<gene>
    <name evidence="7" type="ORF">CK501_10755</name>
</gene>
<dbReference type="OrthoDB" id="8839911at2"/>
<dbReference type="Pfam" id="PF00126">
    <property type="entry name" value="HTH_1"/>
    <property type="match status" value="1"/>
</dbReference>
<proteinExistence type="inferred from homology"/>
<name>A0A2A2F6D2_9GAMM</name>
<evidence type="ECO:0000313" key="7">
    <source>
        <dbReference type="EMBL" id="PAU80227.1"/>
    </source>
</evidence>
<keyword evidence="4" id="KW-0804">Transcription</keyword>
<dbReference type="Proteomes" id="UP000218896">
    <property type="component" value="Unassembled WGS sequence"/>
</dbReference>
<evidence type="ECO:0000256" key="5">
    <source>
        <dbReference type="SAM" id="MobiDB-lite"/>
    </source>
</evidence>
<dbReference type="InterPro" id="IPR036390">
    <property type="entry name" value="WH_DNA-bd_sf"/>
</dbReference>
<dbReference type="GO" id="GO:0003700">
    <property type="term" value="F:DNA-binding transcription factor activity"/>
    <property type="evidence" value="ECO:0007669"/>
    <property type="project" value="InterPro"/>
</dbReference>
<feature type="domain" description="HTH lysR-type" evidence="6">
    <location>
        <begin position="6"/>
        <end position="63"/>
    </location>
</feature>
<sequence length="323" mass="36414">MPGNRLDLNLLTVFITIYREGSLTRASEILHLTQPAVSHSLARLREQFDDALFRRQGNRMVPTPLAQRLASSVHPALSEIHSALNAFHEFTPEQQPRVFNIALRDVLEATFLPPLMQEMTQYPGIEVVSQRVPRREMEQQLAAGKLDFAVDVLLPVSDQTAHERLHEDRLVVVARRGSAIARQGMTLERYLAAGHVLVSSRAEGQGLEDFALSARGHRRRIALRCQHYFAACRVAAETDLLVTMPEAYADIIGQYLDVALLEPPEGMPEVDVHLYWHRQHEREPALNWFRERLHALKTPGGSGDQSQTAEEQTTGHQGAQQDH</sequence>
<evidence type="ECO:0000313" key="8">
    <source>
        <dbReference type="Proteomes" id="UP000218896"/>
    </source>
</evidence>
<dbReference type="SUPFAM" id="SSF53850">
    <property type="entry name" value="Periplasmic binding protein-like II"/>
    <property type="match status" value="1"/>
</dbReference>
<dbReference type="Gene3D" id="3.40.190.10">
    <property type="entry name" value="Periplasmic binding protein-like II"/>
    <property type="match status" value="2"/>
</dbReference>
<dbReference type="PANTHER" id="PTHR30118">
    <property type="entry name" value="HTH-TYPE TRANSCRIPTIONAL REGULATOR LEUO-RELATED"/>
    <property type="match status" value="1"/>
</dbReference>
<dbReference type="InterPro" id="IPR050389">
    <property type="entry name" value="LysR-type_TF"/>
</dbReference>
<dbReference type="InterPro" id="IPR036388">
    <property type="entry name" value="WH-like_DNA-bd_sf"/>
</dbReference>
<dbReference type="PROSITE" id="PS50931">
    <property type="entry name" value="HTH_LYSR"/>
    <property type="match status" value="1"/>
</dbReference>
<protein>
    <submittedName>
        <fullName evidence="7">LysR family transcriptional regulator</fullName>
    </submittedName>
</protein>
<comment type="similarity">
    <text evidence="1">Belongs to the LysR transcriptional regulatory family.</text>
</comment>
<dbReference type="InterPro" id="IPR000847">
    <property type="entry name" value="LysR_HTH_N"/>
</dbReference>
<dbReference type="InterPro" id="IPR005119">
    <property type="entry name" value="LysR_subst-bd"/>
</dbReference>
<accession>A0A2A2F6D2</accession>
<evidence type="ECO:0000256" key="2">
    <source>
        <dbReference type="ARBA" id="ARBA00023015"/>
    </source>
</evidence>
<organism evidence="7 8">
    <name type="scientific">Halovibrio salipaludis</name>
    <dbReference type="NCBI Taxonomy" id="2032626"/>
    <lineage>
        <taxon>Bacteria</taxon>
        <taxon>Pseudomonadati</taxon>
        <taxon>Pseudomonadota</taxon>
        <taxon>Gammaproteobacteria</taxon>
        <taxon>Oceanospirillales</taxon>
        <taxon>Halomonadaceae</taxon>
        <taxon>Halovibrio</taxon>
    </lineage>
</organism>
<feature type="region of interest" description="Disordered" evidence="5">
    <location>
        <begin position="297"/>
        <end position="323"/>
    </location>
</feature>
<evidence type="ECO:0000256" key="3">
    <source>
        <dbReference type="ARBA" id="ARBA00023125"/>
    </source>
</evidence>
<dbReference type="Pfam" id="PF03466">
    <property type="entry name" value="LysR_substrate"/>
    <property type="match status" value="1"/>
</dbReference>
<evidence type="ECO:0000256" key="1">
    <source>
        <dbReference type="ARBA" id="ARBA00009437"/>
    </source>
</evidence>
<dbReference type="PRINTS" id="PR00039">
    <property type="entry name" value="HTHLYSR"/>
</dbReference>
<dbReference type="CDD" id="cd08417">
    <property type="entry name" value="PBP2_Nitroaromatics_like"/>
    <property type="match status" value="1"/>
</dbReference>
<dbReference type="Gene3D" id="1.10.10.10">
    <property type="entry name" value="Winged helix-like DNA-binding domain superfamily/Winged helix DNA-binding domain"/>
    <property type="match status" value="1"/>
</dbReference>
<keyword evidence="8" id="KW-1185">Reference proteome</keyword>
<dbReference type="SUPFAM" id="SSF46785">
    <property type="entry name" value="Winged helix' DNA-binding domain"/>
    <property type="match status" value="1"/>
</dbReference>
<dbReference type="AlphaFoldDB" id="A0A2A2F6D2"/>
<reference evidence="7 8" key="1">
    <citation type="submission" date="2017-08" db="EMBL/GenBank/DDBJ databases">
        <title>Halovibrio sewagensis sp. nov., isolated from wastewater of high salinity.</title>
        <authorList>
            <person name="Dong X."/>
            <person name="Zhang G."/>
        </authorList>
    </citation>
    <scope>NUCLEOTIDE SEQUENCE [LARGE SCALE GENOMIC DNA]</scope>
    <source>
        <strain evidence="7 8">YL5-2</strain>
    </source>
</reference>
<evidence type="ECO:0000256" key="4">
    <source>
        <dbReference type="ARBA" id="ARBA00023163"/>
    </source>
</evidence>
<feature type="compositionally biased region" description="Polar residues" evidence="5">
    <location>
        <begin position="304"/>
        <end position="323"/>
    </location>
</feature>
<evidence type="ECO:0000259" key="6">
    <source>
        <dbReference type="PROSITE" id="PS50931"/>
    </source>
</evidence>
<dbReference type="PANTHER" id="PTHR30118:SF15">
    <property type="entry name" value="TRANSCRIPTIONAL REGULATORY PROTEIN"/>
    <property type="match status" value="1"/>
</dbReference>
<dbReference type="EMBL" id="NSKD01000004">
    <property type="protein sequence ID" value="PAU80227.1"/>
    <property type="molecule type" value="Genomic_DNA"/>
</dbReference>
<dbReference type="InterPro" id="IPR037402">
    <property type="entry name" value="YidZ_PBP2"/>
</dbReference>
<comment type="caution">
    <text evidence="7">The sequence shown here is derived from an EMBL/GenBank/DDBJ whole genome shotgun (WGS) entry which is preliminary data.</text>
</comment>
<keyword evidence="3" id="KW-0238">DNA-binding</keyword>